<dbReference type="GO" id="GO:0000162">
    <property type="term" value="P:L-tryptophan biosynthetic process"/>
    <property type="evidence" value="ECO:0007669"/>
    <property type="project" value="TreeGrafter"/>
</dbReference>
<evidence type="ECO:0000256" key="1">
    <source>
        <dbReference type="ARBA" id="ARBA00000901"/>
    </source>
</evidence>
<evidence type="ECO:0000256" key="10">
    <source>
        <dbReference type="RuleBase" id="RU003657"/>
    </source>
</evidence>
<dbReference type="PANTHER" id="PTHR43090:SF2">
    <property type="entry name" value="1-(5-PHOSPHORIBOSYL)-5-[(5-PHOSPHORIBOSYLAMINO)METHYLIDENEAMINO] IMIDAZOLE-4-CARBOXAMIDE ISOMERASE"/>
    <property type="match status" value="1"/>
</dbReference>
<dbReference type="GO" id="GO:0005737">
    <property type="term" value="C:cytoplasm"/>
    <property type="evidence" value="ECO:0007669"/>
    <property type="project" value="UniProtKB-SubCell"/>
</dbReference>
<evidence type="ECO:0000256" key="8">
    <source>
        <dbReference type="ARBA" id="ARBA00023235"/>
    </source>
</evidence>
<dbReference type="InterPro" id="IPR013785">
    <property type="entry name" value="Aldolase_TIM"/>
</dbReference>
<keyword evidence="5 9" id="KW-0963">Cytoplasm</keyword>
<protein>
    <recommendedName>
        <fullName evidence="9 11">1-(5-phosphoribosyl)-5-[(5-phosphoribosylamino)methylideneamino] imidazole-4-carboxamide isomerase</fullName>
        <ecNumber evidence="9 11">5.3.1.16</ecNumber>
    </recommendedName>
    <alternativeName>
        <fullName evidence="9">Phosphoribosylformimino-5-aminoimidazole carboxamide ribotide isomerase</fullName>
    </alternativeName>
</protein>
<dbReference type="RefSeq" id="WP_349245353.1">
    <property type="nucleotide sequence ID" value="NZ_JASCXX010000015.1"/>
</dbReference>
<dbReference type="FunFam" id="3.20.20.70:FF:000009">
    <property type="entry name" value="1-(5-phosphoribosyl)-5-[(5-phosphoribosylamino)methylideneamino] imidazole-4-carboxamide isomerase"/>
    <property type="match status" value="1"/>
</dbReference>
<keyword evidence="13" id="KW-1185">Reference proteome</keyword>
<proteinExistence type="inferred from homology"/>
<dbReference type="InterPro" id="IPR006062">
    <property type="entry name" value="His_biosynth"/>
</dbReference>
<dbReference type="CDD" id="cd04732">
    <property type="entry name" value="HisA"/>
    <property type="match status" value="1"/>
</dbReference>
<dbReference type="GO" id="GO:0003949">
    <property type="term" value="F:1-(5-phosphoribosyl)-5-[(5-phosphoribosylamino)methylideneamino]imidazole-4-carboxamide isomerase activity"/>
    <property type="evidence" value="ECO:0007669"/>
    <property type="project" value="UniProtKB-UniRule"/>
</dbReference>
<comment type="caution">
    <text evidence="12">The sequence shown here is derived from an EMBL/GenBank/DDBJ whole genome shotgun (WGS) entry which is preliminary data.</text>
</comment>
<evidence type="ECO:0000256" key="11">
    <source>
        <dbReference type="RuleBase" id="RU003658"/>
    </source>
</evidence>
<comment type="pathway">
    <text evidence="3 9 11">Amino-acid biosynthesis; L-histidine biosynthesis; L-histidine from 5-phospho-alpha-D-ribose 1-diphosphate: step 4/9.</text>
</comment>
<evidence type="ECO:0000256" key="3">
    <source>
        <dbReference type="ARBA" id="ARBA00005133"/>
    </source>
</evidence>
<dbReference type="InterPro" id="IPR006063">
    <property type="entry name" value="HisA_bact_arch"/>
</dbReference>
<accession>A0AAW6U263</accession>
<feature type="active site" description="Proton donor" evidence="9">
    <location>
        <position position="129"/>
    </location>
</feature>
<keyword evidence="8 9" id="KW-0413">Isomerase</keyword>
<evidence type="ECO:0000313" key="12">
    <source>
        <dbReference type="EMBL" id="MDI6449943.1"/>
    </source>
</evidence>
<dbReference type="EC" id="5.3.1.16" evidence="9 11"/>
<dbReference type="Pfam" id="PF00977">
    <property type="entry name" value="His_biosynth"/>
    <property type="match status" value="1"/>
</dbReference>
<comment type="subcellular location">
    <subcellularLocation>
        <location evidence="2 9 11">Cytoplasm</location>
    </subcellularLocation>
</comment>
<evidence type="ECO:0000256" key="7">
    <source>
        <dbReference type="ARBA" id="ARBA00023102"/>
    </source>
</evidence>
<dbReference type="AlphaFoldDB" id="A0AAW6U263"/>
<dbReference type="SUPFAM" id="SSF51366">
    <property type="entry name" value="Ribulose-phoshate binding barrel"/>
    <property type="match status" value="1"/>
</dbReference>
<dbReference type="NCBIfam" id="TIGR00007">
    <property type="entry name" value="1-(5-phosphoribosyl)-5-[(5-phosphoribosylamino)methylideneamino]imidazole-4-carboxamide isomerase"/>
    <property type="match status" value="1"/>
</dbReference>
<dbReference type="PANTHER" id="PTHR43090">
    <property type="entry name" value="1-(5-PHOSPHORIBOSYL)-5-[(5-PHOSPHORIBOSYLAMINO)METHYLIDENEAMINO] IMIDAZOLE-4-CARBOXAMIDE ISOMERASE"/>
    <property type="match status" value="1"/>
</dbReference>
<dbReference type="HAMAP" id="MF_01014">
    <property type="entry name" value="HisA"/>
    <property type="match status" value="1"/>
</dbReference>
<evidence type="ECO:0000256" key="4">
    <source>
        <dbReference type="ARBA" id="ARBA00009667"/>
    </source>
</evidence>
<reference evidence="12" key="1">
    <citation type="submission" date="2023-05" db="EMBL/GenBank/DDBJ databases">
        <title>Anaerotaeda fermentans gen. nov., sp. nov., a novel anaerobic planctomycete of the new family within the order Sedimentisphaerales isolated from Taman Peninsula, Russia.</title>
        <authorList>
            <person name="Khomyakova M.A."/>
            <person name="Merkel A.Y."/>
            <person name="Slobodkin A.I."/>
        </authorList>
    </citation>
    <scope>NUCLEOTIDE SEQUENCE</scope>
    <source>
        <strain evidence="12">M17dextr</strain>
    </source>
</reference>
<evidence type="ECO:0000256" key="6">
    <source>
        <dbReference type="ARBA" id="ARBA00022605"/>
    </source>
</evidence>
<evidence type="ECO:0000313" key="13">
    <source>
        <dbReference type="Proteomes" id="UP001431776"/>
    </source>
</evidence>
<dbReference type="InterPro" id="IPR044524">
    <property type="entry name" value="Isoase_HisA-like"/>
</dbReference>
<feature type="active site" description="Proton acceptor" evidence="9">
    <location>
        <position position="8"/>
    </location>
</feature>
<dbReference type="GO" id="GO:0000105">
    <property type="term" value="P:L-histidine biosynthetic process"/>
    <property type="evidence" value="ECO:0007669"/>
    <property type="project" value="UniProtKB-UniRule"/>
</dbReference>
<dbReference type="Proteomes" id="UP001431776">
    <property type="component" value="Unassembled WGS sequence"/>
</dbReference>
<organism evidence="12 13">
    <name type="scientific">Anaerobaca lacustris</name>
    <dbReference type="NCBI Taxonomy" id="3044600"/>
    <lineage>
        <taxon>Bacteria</taxon>
        <taxon>Pseudomonadati</taxon>
        <taxon>Planctomycetota</taxon>
        <taxon>Phycisphaerae</taxon>
        <taxon>Sedimentisphaerales</taxon>
        <taxon>Anaerobacaceae</taxon>
        <taxon>Anaerobaca</taxon>
    </lineage>
</organism>
<dbReference type="InterPro" id="IPR011060">
    <property type="entry name" value="RibuloseP-bd_barrel"/>
</dbReference>
<evidence type="ECO:0000256" key="9">
    <source>
        <dbReference type="HAMAP-Rule" id="MF_01014"/>
    </source>
</evidence>
<evidence type="ECO:0000256" key="5">
    <source>
        <dbReference type="ARBA" id="ARBA00022490"/>
    </source>
</evidence>
<dbReference type="Gene3D" id="3.20.20.70">
    <property type="entry name" value="Aldolase class I"/>
    <property type="match status" value="1"/>
</dbReference>
<dbReference type="InterPro" id="IPR023016">
    <property type="entry name" value="HisA/PriA"/>
</dbReference>
<name>A0AAW6U263_9BACT</name>
<comment type="similarity">
    <text evidence="4 9 10">Belongs to the HisA/HisF family.</text>
</comment>
<gene>
    <name evidence="9 12" type="primary">hisA</name>
    <name evidence="12" type="ORF">QJ522_12870</name>
</gene>
<evidence type="ECO:0000256" key="2">
    <source>
        <dbReference type="ARBA" id="ARBA00004496"/>
    </source>
</evidence>
<comment type="catalytic activity">
    <reaction evidence="1 9 11">
        <text>1-(5-phospho-beta-D-ribosyl)-5-[(5-phospho-beta-D-ribosylamino)methylideneamino]imidazole-4-carboxamide = 5-[(5-phospho-1-deoxy-D-ribulos-1-ylimino)methylamino]-1-(5-phospho-beta-D-ribosyl)imidazole-4-carboxamide</text>
        <dbReference type="Rhea" id="RHEA:15469"/>
        <dbReference type="ChEBI" id="CHEBI:58435"/>
        <dbReference type="ChEBI" id="CHEBI:58525"/>
        <dbReference type="EC" id="5.3.1.16"/>
    </reaction>
</comment>
<dbReference type="EMBL" id="JASCXX010000015">
    <property type="protein sequence ID" value="MDI6449943.1"/>
    <property type="molecule type" value="Genomic_DNA"/>
</dbReference>
<sequence length="237" mass="25523">MDVIPAIDLRDGKVVRLIQGQYDKQITYRDDPAEQARQFCTDGARWLHIVDLDGAKAGRPVNTATIETIARLGLLKIEVGGGLRDESSIAQLLDMGVTRVIIGTKAVSDFDWFSRMAEKFAGRIVLGLDARGSMVATHGWLEDSRQTVLEFAARADELPLAAIIYTDIAKDGMLTGPNIERTQALAQAVKTPVVASGGVKEVDDIRKLNPIGVAGVIVGRSLYEGTLTLPDAIAAAR</sequence>
<keyword evidence="7 9" id="KW-0368">Histidine biosynthesis</keyword>
<keyword evidence="6 9" id="KW-0028">Amino-acid biosynthesis</keyword>